<gene>
    <name evidence="2" type="ORF">HJG59_009451</name>
</gene>
<evidence type="ECO:0000256" key="1">
    <source>
        <dbReference type="SAM" id="MobiDB-lite"/>
    </source>
</evidence>
<dbReference type="InParanoid" id="A0A7J8CZ61"/>
<name>A0A7J8CZ61_MOLMO</name>
<accession>A0A7J8CZ61</accession>
<dbReference type="Proteomes" id="UP000550707">
    <property type="component" value="Unassembled WGS sequence"/>
</dbReference>
<dbReference type="AlphaFoldDB" id="A0A7J8CZ61"/>
<dbReference type="EMBL" id="JACASF010000019">
    <property type="protein sequence ID" value="KAF6416140.1"/>
    <property type="molecule type" value="Genomic_DNA"/>
</dbReference>
<keyword evidence="3" id="KW-1185">Reference proteome</keyword>
<comment type="caution">
    <text evidence="2">The sequence shown here is derived from an EMBL/GenBank/DDBJ whole genome shotgun (WGS) entry which is preliminary data.</text>
</comment>
<organism evidence="2 3">
    <name type="scientific">Molossus molossus</name>
    <name type="common">Pallas' mastiff bat</name>
    <name type="synonym">Vespertilio molossus</name>
    <dbReference type="NCBI Taxonomy" id="27622"/>
    <lineage>
        <taxon>Eukaryota</taxon>
        <taxon>Metazoa</taxon>
        <taxon>Chordata</taxon>
        <taxon>Craniata</taxon>
        <taxon>Vertebrata</taxon>
        <taxon>Euteleostomi</taxon>
        <taxon>Mammalia</taxon>
        <taxon>Eutheria</taxon>
        <taxon>Laurasiatheria</taxon>
        <taxon>Chiroptera</taxon>
        <taxon>Yangochiroptera</taxon>
        <taxon>Molossidae</taxon>
        <taxon>Molossus</taxon>
    </lineage>
</organism>
<sequence>MGQGGACCPGRKPERGCGKPFPWGPQAANSGRTSAGCHPLRSPGASPRAVLDLRFSLAEQQRLSAGFASVLSLLLFKITLGSGAQSPRELRGSGKVDGKAHLWRVQPSRRFLLGCRKTMPRTGWPKQQTVLFS</sequence>
<evidence type="ECO:0000313" key="2">
    <source>
        <dbReference type="EMBL" id="KAF6416140.1"/>
    </source>
</evidence>
<feature type="region of interest" description="Disordered" evidence="1">
    <location>
        <begin position="18"/>
        <end position="41"/>
    </location>
</feature>
<proteinExistence type="predicted"/>
<reference evidence="2 3" key="1">
    <citation type="journal article" date="2020" name="Nature">
        <title>Six reference-quality genomes reveal evolution of bat adaptations.</title>
        <authorList>
            <person name="Jebb D."/>
            <person name="Huang Z."/>
            <person name="Pippel M."/>
            <person name="Hughes G.M."/>
            <person name="Lavrichenko K."/>
            <person name="Devanna P."/>
            <person name="Winkler S."/>
            <person name="Jermiin L.S."/>
            <person name="Skirmuntt E.C."/>
            <person name="Katzourakis A."/>
            <person name="Burkitt-Gray L."/>
            <person name="Ray D.A."/>
            <person name="Sullivan K.A.M."/>
            <person name="Roscito J.G."/>
            <person name="Kirilenko B.M."/>
            <person name="Davalos L.M."/>
            <person name="Corthals A.P."/>
            <person name="Power M.L."/>
            <person name="Jones G."/>
            <person name="Ransome R.D."/>
            <person name="Dechmann D.K.N."/>
            <person name="Locatelli A.G."/>
            <person name="Puechmaille S.J."/>
            <person name="Fedrigo O."/>
            <person name="Jarvis E.D."/>
            <person name="Hiller M."/>
            <person name="Vernes S.C."/>
            <person name="Myers E.W."/>
            <person name="Teeling E.C."/>
        </authorList>
    </citation>
    <scope>NUCLEOTIDE SEQUENCE [LARGE SCALE GENOMIC DNA]</scope>
    <source>
        <strain evidence="2">MMolMol1</strain>
        <tissue evidence="2">Muscle</tissue>
    </source>
</reference>
<evidence type="ECO:0000313" key="3">
    <source>
        <dbReference type="Proteomes" id="UP000550707"/>
    </source>
</evidence>
<protein>
    <submittedName>
        <fullName evidence="2">Uncharacterized protein</fullName>
    </submittedName>
</protein>